<dbReference type="NCBIfam" id="TIGR00305">
    <property type="entry name" value="putative toxin-antitoxin system toxin component, PIN family"/>
    <property type="match status" value="1"/>
</dbReference>
<dbReference type="PANTHER" id="PTHR34610">
    <property type="entry name" value="SSL7007 PROTEIN"/>
    <property type="match status" value="1"/>
</dbReference>
<dbReference type="EMBL" id="JARXHW010000009">
    <property type="protein sequence ID" value="MDQ8207035.1"/>
    <property type="molecule type" value="Genomic_DNA"/>
</dbReference>
<dbReference type="RefSeq" id="WP_308949172.1">
    <property type="nucleotide sequence ID" value="NZ_JARXHW010000009.1"/>
</dbReference>
<dbReference type="InterPro" id="IPR002716">
    <property type="entry name" value="PIN_dom"/>
</dbReference>
<organism evidence="2 3">
    <name type="scientific">Thalassobacterium maritimum</name>
    <dbReference type="NCBI Taxonomy" id="3041265"/>
    <lineage>
        <taxon>Bacteria</taxon>
        <taxon>Pseudomonadati</taxon>
        <taxon>Verrucomicrobiota</taxon>
        <taxon>Opitutia</taxon>
        <taxon>Puniceicoccales</taxon>
        <taxon>Coraliomargaritaceae</taxon>
        <taxon>Thalassobacterium</taxon>
    </lineage>
</organism>
<dbReference type="PANTHER" id="PTHR34610:SF3">
    <property type="entry name" value="SSL7007 PROTEIN"/>
    <property type="match status" value="1"/>
</dbReference>
<evidence type="ECO:0000259" key="1">
    <source>
        <dbReference type="Pfam" id="PF13470"/>
    </source>
</evidence>
<sequence length="135" mass="15621">MIIIDTNLYVSYALFRTGTLGQRIHRILESHLYAFSKQTMSELTEVLMRSKFDRYMSSEVRLEILRAIASDAEWFTPTETIHDCRDPKDNKFLELAAASRADFLITGDDDLLVLHPFRQTHILTLSAFAEQHLSK</sequence>
<dbReference type="SUPFAM" id="SSF88723">
    <property type="entry name" value="PIN domain-like"/>
    <property type="match status" value="1"/>
</dbReference>
<dbReference type="Proteomes" id="UP001225316">
    <property type="component" value="Unassembled WGS sequence"/>
</dbReference>
<feature type="domain" description="PIN" evidence="1">
    <location>
        <begin position="2"/>
        <end position="108"/>
    </location>
</feature>
<accession>A0ABU1AV72</accession>
<keyword evidence="3" id="KW-1185">Reference proteome</keyword>
<dbReference type="InterPro" id="IPR029060">
    <property type="entry name" value="PIN-like_dom_sf"/>
</dbReference>
<dbReference type="InterPro" id="IPR002850">
    <property type="entry name" value="PIN_toxin-like"/>
</dbReference>
<proteinExistence type="predicted"/>
<dbReference type="Pfam" id="PF13470">
    <property type="entry name" value="PIN_3"/>
    <property type="match status" value="1"/>
</dbReference>
<name>A0ABU1AV72_9BACT</name>
<protein>
    <submittedName>
        <fullName evidence="2">Toxin-antitoxin system toxin component, PIN family</fullName>
    </submittedName>
</protein>
<gene>
    <name evidence="2" type="ORF">QEH52_05920</name>
</gene>
<reference evidence="2 3" key="1">
    <citation type="submission" date="2023-04" db="EMBL/GenBank/DDBJ databases">
        <title>A novel bacteria isolated from coastal sediment.</title>
        <authorList>
            <person name="Liu X.-J."/>
            <person name="Du Z.-J."/>
        </authorList>
    </citation>
    <scope>NUCLEOTIDE SEQUENCE [LARGE SCALE GENOMIC DNA]</scope>
    <source>
        <strain evidence="2 3">SDUM461003</strain>
    </source>
</reference>
<evidence type="ECO:0000313" key="2">
    <source>
        <dbReference type="EMBL" id="MDQ8207035.1"/>
    </source>
</evidence>
<evidence type="ECO:0000313" key="3">
    <source>
        <dbReference type="Proteomes" id="UP001225316"/>
    </source>
</evidence>
<comment type="caution">
    <text evidence="2">The sequence shown here is derived from an EMBL/GenBank/DDBJ whole genome shotgun (WGS) entry which is preliminary data.</text>
</comment>